<reference evidence="2 3" key="1">
    <citation type="submission" date="2015-01" db="EMBL/GenBank/DDBJ databases">
        <title>Vibrio sp. C5 JCM 19232 whole genome shotgun sequence.</title>
        <authorList>
            <person name="Sawabe T."/>
            <person name="Meirelles P."/>
            <person name="Feng G."/>
            <person name="Sayaka M."/>
            <person name="Hattori M."/>
            <person name="Ohkuma M."/>
        </authorList>
    </citation>
    <scope>NUCLEOTIDE SEQUENCE [LARGE SCALE GENOMIC DNA]</scope>
    <source>
        <strain evidence="2 3">JCM19232</strain>
    </source>
</reference>
<evidence type="ECO:0000313" key="2">
    <source>
        <dbReference type="EMBL" id="GAM60871.1"/>
    </source>
</evidence>
<keyword evidence="1" id="KW-0175">Coiled coil</keyword>
<proteinExistence type="predicted"/>
<sequence>MSALMSLRKEIRAFALEHKDEAEMAVKLLPEDLQLELQRLTEALLAAKEKKVTLSDQVQESRAEFDGLMLALAAS</sequence>
<evidence type="ECO:0000256" key="1">
    <source>
        <dbReference type="SAM" id="Coils"/>
    </source>
</evidence>
<feature type="coiled-coil region" evidence="1">
    <location>
        <begin position="37"/>
        <end position="64"/>
    </location>
</feature>
<dbReference type="Proteomes" id="UP000031670">
    <property type="component" value="Unassembled WGS sequence"/>
</dbReference>
<name>A0A0B8P3S4_9VIBR</name>
<gene>
    <name evidence="2" type="ORF">JCM19232_3813</name>
</gene>
<protein>
    <submittedName>
        <fullName evidence="2">Uncharacterized protein</fullName>
    </submittedName>
</protein>
<comment type="caution">
    <text evidence="2">The sequence shown here is derived from an EMBL/GenBank/DDBJ whole genome shotgun (WGS) entry which is preliminary data.</text>
</comment>
<reference evidence="2 3" key="2">
    <citation type="submission" date="2015-01" db="EMBL/GenBank/DDBJ databases">
        <authorList>
            <consortium name="NBRP consortium"/>
            <person name="Sawabe T."/>
            <person name="Meirelles P."/>
            <person name="Feng G."/>
            <person name="Sayaka M."/>
            <person name="Hattori M."/>
            <person name="Ohkuma M."/>
        </authorList>
    </citation>
    <scope>NUCLEOTIDE SEQUENCE [LARGE SCALE GENOMIC DNA]</scope>
    <source>
        <strain evidence="2 3">JCM19232</strain>
    </source>
</reference>
<evidence type="ECO:0000313" key="3">
    <source>
        <dbReference type="Proteomes" id="UP000031670"/>
    </source>
</evidence>
<dbReference type="AlphaFoldDB" id="A0A0B8P3S4"/>
<dbReference type="EMBL" id="BBSA01000002">
    <property type="protein sequence ID" value="GAM60871.1"/>
    <property type="molecule type" value="Genomic_DNA"/>
</dbReference>
<organism evidence="2 3">
    <name type="scientific">Vibrio ishigakensis</name>
    <dbReference type="NCBI Taxonomy" id="1481914"/>
    <lineage>
        <taxon>Bacteria</taxon>
        <taxon>Pseudomonadati</taxon>
        <taxon>Pseudomonadota</taxon>
        <taxon>Gammaproteobacteria</taxon>
        <taxon>Vibrionales</taxon>
        <taxon>Vibrionaceae</taxon>
        <taxon>Vibrio</taxon>
    </lineage>
</organism>
<accession>A0A0B8P3S4</accession>